<dbReference type="Proteomes" id="UP000177698">
    <property type="component" value="Unassembled WGS sequence"/>
</dbReference>
<proteinExistence type="predicted"/>
<protein>
    <submittedName>
        <fullName evidence="1">Uncharacterized protein</fullName>
    </submittedName>
</protein>
<organism evidence="1 2">
    <name type="scientific">Candidatus Roizmanbacteria bacterium RIFCSPLOWO2_01_FULL_37_12</name>
    <dbReference type="NCBI Taxonomy" id="1802056"/>
    <lineage>
        <taxon>Bacteria</taxon>
        <taxon>Candidatus Roizmaniibacteriota</taxon>
    </lineage>
</organism>
<dbReference type="AlphaFoldDB" id="A0A1F7ID60"/>
<evidence type="ECO:0000313" key="2">
    <source>
        <dbReference type="Proteomes" id="UP000177698"/>
    </source>
</evidence>
<dbReference type="EMBL" id="MGAG01000013">
    <property type="protein sequence ID" value="OGK41295.1"/>
    <property type="molecule type" value="Genomic_DNA"/>
</dbReference>
<gene>
    <name evidence="1" type="ORF">A2954_06770</name>
</gene>
<comment type="caution">
    <text evidence="1">The sequence shown here is derived from an EMBL/GenBank/DDBJ whole genome shotgun (WGS) entry which is preliminary data.</text>
</comment>
<evidence type="ECO:0000313" key="1">
    <source>
        <dbReference type="EMBL" id="OGK41295.1"/>
    </source>
</evidence>
<name>A0A1F7ID60_9BACT</name>
<accession>A0A1F7ID60</accession>
<reference evidence="1 2" key="1">
    <citation type="journal article" date="2016" name="Nat. Commun.">
        <title>Thousands of microbial genomes shed light on interconnected biogeochemical processes in an aquifer system.</title>
        <authorList>
            <person name="Anantharaman K."/>
            <person name="Brown C.T."/>
            <person name="Hug L.A."/>
            <person name="Sharon I."/>
            <person name="Castelle C.J."/>
            <person name="Probst A.J."/>
            <person name="Thomas B.C."/>
            <person name="Singh A."/>
            <person name="Wilkins M.J."/>
            <person name="Karaoz U."/>
            <person name="Brodie E.L."/>
            <person name="Williams K.H."/>
            <person name="Hubbard S.S."/>
            <person name="Banfield J.F."/>
        </authorList>
    </citation>
    <scope>NUCLEOTIDE SEQUENCE [LARGE SCALE GENOMIC DNA]</scope>
</reference>
<sequence length="292" mass="33136">MQEQYPRRELNFPKGIPNSAIGVFAGTPGIGILATLNRNNTLPSPETLIYDMYVMAALTKPIAKAMELLRKVPELTYSLLPLEEIPATKRNYNIEVKQELGKPDQIELIPKTANNEPISLNYLLPEGYRFQNGDEFVCDNQNKIVKLPYNSFKFRVGIFGALHEIAHAIKVLPTEAEDERFASLFAVQAIRNLQNMGFDTFADFEKKSDIFKIVKHGLYSHEAKRKLRLYSHGLNTDSSVFTKKRLSTENKNPLAHIWHLMNVFSGIAALPTSYEAEQGYKKLPSNFPTLDF</sequence>